<dbReference type="InterPro" id="IPR036390">
    <property type="entry name" value="WH_DNA-bd_sf"/>
</dbReference>
<dbReference type="InterPro" id="IPR045180">
    <property type="entry name" value="La_dom_prot"/>
</dbReference>
<dbReference type="Gene3D" id="1.10.10.10">
    <property type="entry name" value="Winged helix-like DNA-binding domain superfamily/Winged helix DNA-binding domain"/>
    <property type="match status" value="1"/>
</dbReference>
<feature type="compositionally biased region" description="Low complexity" evidence="3">
    <location>
        <begin position="18"/>
        <end position="30"/>
    </location>
</feature>
<dbReference type="InterPro" id="IPR036388">
    <property type="entry name" value="WH-like_DNA-bd_sf"/>
</dbReference>
<evidence type="ECO:0000313" key="5">
    <source>
        <dbReference type="EMBL" id="EAY92672.1"/>
    </source>
</evidence>
<dbReference type="PROSITE" id="PS50961">
    <property type="entry name" value="HTH_LA"/>
    <property type="match status" value="1"/>
</dbReference>
<organism evidence="5 6">
    <name type="scientific">Oryza sativa subsp. indica</name>
    <name type="common">Rice</name>
    <dbReference type="NCBI Taxonomy" id="39946"/>
    <lineage>
        <taxon>Eukaryota</taxon>
        <taxon>Viridiplantae</taxon>
        <taxon>Streptophyta</taxon>
        <taxon>Embryophyta</taxon>
        <taxon>Tracheophyta</taxon>
        <taxon>Spermatophyta</taxon>
        <taxon>Magnoliopsida</taxon>
        <taxon>Liliopsida</taxon>
        <taxon>Poales</taxon>
        <taxon>Poaceae</taxon>
        <taxon>BOP clade</taxon>
        <taxon>Oryzoideae</taxon>
        <taxon>Oryzeae</taxon>
        <taxon>Oryzinae</taxon>
        <taxon>Oryza</taxon>
        <taxon>Oryza sativa</taxon>
    </lineage>
</organism>
<dbReference type="SMART" id="SM00715">
    <property type="entry name" value="LA"/>
    <property type="match status" value="1"/>
</dbReference>
<evidence type="ECO:0000256" key="3">
    <source>
        <dbReference type="SAM" id="MobiDB-lite"/>
    </source>
</evidence>
<dbReference type="AlphaFoldDB" id="A2XPB2"/>
<feature type="region of interest" description="Disordered" evidence="3">
    <location>
        <begin position="1"/>
        <end position="116"/>
    </location>
</feature>
<sequence length="268" mass="29485">MEPSASASADPPRRSPWRHPSNGGNPNPNGDAVIDTTSWPALSEAARNPPKPPPCIDSPSEGQGKQSSRHKPARRGGAGADHSPSPRDDRATSWDHGRHHHHNNSGGRRGSFGGRRRGGGGGGLYAIFRVPYWPPYMASPVSPVSPIYYVGPPPPPEALRPLPPFPPTMLAPPAYPYYHPQPQPDPEPEPDADPQQHRANLLKQIEFYFSKDNLCTDVFLRRNMDDQGWVNIALIAGFNKSSRVYSRNVNFLSRVYMEARPLVLTKCA</sequence>
<dbReference type="Gramene" id="BGIOSGA009396-TA">
    <property type="protein sequence ID" value="BGIOSGA009396-PA"/>
    <property type="gene ID" value="BGIOSGA009396"/>
</dbReference>
<gene>
    <name evidence="5" type="ORF">OsI_14425</name>
</gene>
<keyword evidence="6" id="KW-1185">Reference proteome</keyword>
<name>A2XPB2_ORYSI</name>
<dbReference type="STRING" id="39946.A2XPB2"/>
<dbReference type="EMBL" id="CM000128">
    <property type="protein sequence ID" value="EAY92672.1"/>
    <property type="molecule type" value="Genomic_DNA"/>
</dbReference>
<reference evidence="5 6" key="1">
    <citation type="journal article" date="2005" name="PLoS Biol.">
        <title>The genomes of Oryza sativa: a history of duplications.</title>
        <authorList>
            <person name="Yu J."/>
            <person name="Wang J."/>
            <person name="Lin W."/>
            <person name="Li S."/>
            <person name="Li H."/>
            <person name="Zhou J."/>
            <person name="Ni P."/>
            <person name="Dong W."/>
            <person name="Hu S."/>
            <person name="Zeng C."/>
            <person name="Zhang J."/>
            <person name="Zhang Y."/>
            <person name="Li R."/>
            <person name="Xu Z."/>
            <person name="Li S."/>
            <person name="Li X."/>
            <person name="Zheng H."/>
            <person name="Cong L."/>
            <person name="Lin L."/>
            <person name="Yin J."/>
            <person name="Geng J."/>
            <person name="Li G."/>
            <person name="Shi J."/>
            <person name="Liu J."/>
            <person name="Lv H."/>
            <person name="Li J."/>
            <person name="Wang J."/>
            <person name="Deng Y."/>
            <person name="Ran L."/>
            <person name="Shi X."/>
            <person name="Wang X."/>
            <person name="Wu Q."/>
            <person name="Li C."/>
            <person name="Ren X."/>
            <person name="Wang J."/>
            <person name="Wang X."/>
            <person name="Li D."/>
            <person name="Liu D."/>
            <person name="Zhang X."/>
            <person name="Ji Z."/>
            <person name="Zhao W."/>
            <person name="Sun Y."/>
            <person name="Zhang Z."/>
            <person name="Bao J."/>
            <person name="Han Y."/>
            <person name="Dong L."/>
            <person name="Ji J."/>
            <person name="Chen P."/>
            <person name="Wu S."/>
            <person name="Liu J."/>
            <person name="Xiao Y."/>
            <person name="Bu D."/>
            <person name="Tan J."/>
            <person name="Yang L."/>
            <person name="Ye C."/>
            <person name="Zhang J."/>
            <person name="Xu J."/>
            <person name="Zhou Y."/>
            <person name="Yu Y."/>
            <person name="Zhang B."/>
            <person name="Zhuang S."/>
            <person name="Wei H."/>
            <person name="Liu B."/>
            <person name="Lei M."/>
            <person name="Yu H."/>
            <person name="Li Y."/>
            <person name="Xu H."/>
            <person name="Wei S."/>
            <person name="He X."/>
            <person name="Fang L."/>
            <person name="Zhang Z."/>
            <person name="Zhang Y."/>
            <person name="Huang X."/>
            <person name="Su Z."/>
            <person name="Tong W."/>
            <person name="Li J."/>
            <person name="Tong Z."/>
            <person name="Li S."/>
            <person name="Ye J."/>
            <person name="Wang L."/>
            <person name="Fang L."/>
            <person name="Lei T."/>
            <person name="Chen C."/>
            <person name="Chen H."/>
            <person name="Xu Z."/>
            <person name="Li H."/>
            <person name="Huang H."/>
            <person name="Zhang F."/>
            <person name="Xu H."/>
            <person name="Li N."/>
            <person name="Zhao C."/>
            <person name="Li S."/>
            <person name="Dong L."/>
            <person name="Huang Y."/>
            <person name="Li L."/>
            <person name="Xi Y."/>
            <person name="Qi Q."/>
            <person name="Li W."/>
            <person name="Zhang B."/>
            <person name="Hu W."/>
            <person name="Zhang Y."/>
            <person name="Tian X."/>
            <person name="Jiao Y."/>
            <person name="Liang X."/>
            <person name="Jin J."/>
            <person name="Gao L."/>
            <person name="Zheng W."/>
            <person name="Hao B."/>
            <person name="Liu S."/>
            <person name="Wang W."/>
            <person name="Yuan L."/>
            <person name="Cao M."/>
            <person name="McDermott J."/>
            <person name="Samudrala R."/>
            <person name="Wang J."/>
            <person name="Wong G.K."/>
            <person name="Yang H."/>
        </authorList>
    </citation>
    <scope>NUCLEOTIDE SEQUENCE [LARGE SCALE GENOMIC DNA]</scope>
    <source>
        <strain evidence="6">cv. 93-11</strain>
    </source>
</reference>
<accession>A2XPB2</accession>
<feature type="compositionally biased region" description="Gly residues" evidence="3">
    <location>
        <begin position="107"/>
        <end position="116"/>
    </location>
</feature>
<dbReference type="Proteomes" id="UP000007015">
    <property type="component" value="Chromosome 3"/>
</dbReference>
<dbReference type="PANTHER" id="PTHR22792">
    <property type="entry name" value="LUPUS LA PROTEIN-RELATED"/>
    <property type="match status" value="1"/>
</dbReference>
<dbReference type="GO" id="GO:0003723">
    <property type="term" value="F:RNA binding"/>
    <property type="evidence" value="ECO:0007669"/>
    <property type="project" value="UniProtKB-UniRule"/>
</dbReference>
<feature type="compositionally biased region" description="Pro residues" evidence="3">
    <location>
        <begin position="173"/>
        <end position="185"/>
    </location>
</feature>
<dbReference type="Pfam" id="PF05383">
    <property type="entry name" value="La"/>
    <property type="match status" value="1"/>
</dbReference>
<feature type="region of interest" description="Disordered" evidence="3">
    <location>
        <begin position="173"/>
        <end position="195"/>
    </location>
</feature>
<dbReference type="HOGENOM" id="CLU_1039712_0_0_1"/>
<dbReference type="InterPro" id="IPR006630">
    <property type="entry name" value="La_HTH"/>
</dbReference>
<keyword evidence="1 2" id="KW-0694">RNA-binding</keyword>
<evidence type="ECO:0000259" key="4">
    <source>
        <dbReference type="PROSITE" id="PS50961"/>
    </source>
</evidence>
<feature type="compositionally biased region" description="Basic and acidic residues" evidence="3">
    <location>
        <begin position="84"/>
        <end position="96"/>
    </location>
</feature>
<dbReference type="CDD" id="cd07323">
    <property type="entry name" value="LAM"/>
    <property type="match status" value="1"/>
</dbReference>
<dbReference type="SUPFAM" id="SSF46785">
    <property type="entry name" value="Winged helix' DNA-binding domain"/>
    <property type="match status" value="1"/>
</dbReference>
<feature type="compositionally biased region" description="Low complexity" evidence="3">
    <location>
        <begin position="1"/>
        <end position="10"/>
    </location>
</feature>
<dbReference type="PANTHER" id="PTHR22792:SF108">
    <property type="entry name" value="LA DOMAIN CONTAINING PROTEIN, EXPRESSED"/>
    <property type="match status" value="1"/>
</dbReference>
<evidence type="ECO:0000256" key="2">
    <source>
        <dbReference type="PROSITE-ProRule" id="PRU00332"/>
    </source>
</evidence>
<feature type="domain" description="HTH La-type RNA-binding" evidence="4">
    <location>
        <begin position="191"/>
        <end position="268"/>
    </location>
</feature>
<proteinExistence type="predicted"/>
<evidence type="ECO:0000313" key="6">
    <source>
        <dbReference type="Proteomes" id="UP000007015"/>
    </source>
</evidence>
<protein>
    <recommendedName>
        <fullName evidence="4">HTH La-type RNA-binding domain-containing protein</fullName>
    </recommendedName>
</protein>
<evidence type="ECO:0000256" key="1">
    <source>
        <dbReference type="ARBA" id="ARBA00022884"/>
    </source>
</evidence>